<reference evidence="1 2" key="1">
    <citation type="journal article" date="2014" name="Int. J. Syst. Evol. Microbiol.">
        <title>Complete genome sequence of Corynebacterium casei LMG S-19264T (=DSM 44701T), isolated from a smear-ripened cheese.</title>
        <authorList>
            <consortium name="US DOE Joint Genome Institute (JGI-PGF)"/>
            <person name="Walter F."/>
            <person name="Albersmeier A."/>
            <person name="Kalinowski J."/>
            <person name="Ruckert C."/>
        </authorList>
    </citation>
    <scope>NUCLEOTIDE SEQUENCE [LARGE SCALE GENOMIC DNA]</scope>
    <source>
        <strain evidence="1 2">NBRC 110095</strain>
    </source>
</reference>
<sequence>MKYEQVIEHFIQRELLPSSYLDAAIRWFFPLAEVLKQKHGQFKKPIVCGINGCQGSGKSTVAGLLVELLRGCFECKSVAISIDDFYLTASERAQLGKDVHPLLQTRGVPGTHDMELATQTLNQLMRNAGQIMVPRFDKAIDDRFPNSEWTPTETPIDILIIEGWCLGAIPQDEGALIKPINELEEKEDPDGQYRRYVNARLGAEYAMFFGQVDYWVMLQAPSFDCVYQWRLQQEDKLRRRAGDTSGKKIMSAEELKRFIQFYQRITEHTLLTLPSRADWVYELGEDRTVHGIMTR</sequence>
<gene>
    <name evidence="1" type="ORF">GCM10007877_16960</name>
</gene>
<evidence type="ECO:0000313" key="1">
    <source>
        <dbReference type="EMBL" id="GLS25981.1"/>
    </source>
</evidence>
<dbReference type="InterPro" id="IPR027417">
    <property type="entry name" value="P-loop_NTPase"/>
</dbReference>
<dbReference type="Gene3D" id="3.40.50.300">
    <property type="entry name" value="P-loop containing nucleotide triphosphate hydrolases"/>
    <property type="match status" value="1"/>
</dbReference>
<protein>
    <submittedName>
        <fullName evidence="1">Kinase</fullName>
    </submittedName>
</protein>
<dbReference type="PANTHER" id="PTHR10285">
    <property type="entry name" value="URIDINE KINASE"/>
    <property type="match status" value="1"/>
</dbReference>
<name>A0AA37T5I9_9GAMM</name>
<accession>A0AA37T5I9</accession>
<dbReference type="SUPFAM" id="SSF52540">
    <property type="entry name" value="P-loop containing nucleoside triphosphate hydrolases"/>
    <property type="match status" value="1"/>
</dbReference>
<keyword evidence="1" id="KW-0808">Transferase</keyword>
<dbReference type="EMBL" id="BSPD01000037">
    <property type="protein sequence ID" value="GLS25981.1"/>
    <property type="molecule type" value="Genomic_DNA"/>
</dbReference>
<dbReference type="RefSeq" id="WP_232593248.1">
    <property type="nucleotide sequence ID" value="NZ_BSPD01000037.1"/>
</dbReference>
<keyword evidence="1" id="KW-0418">Kinase</keyword>
<dbReference type="Proteomes" id="UP001156870">
    <property type="component" value="Unassembled WGS sequence"/>
</dbReference>
<keyword evidence="2" id="KW-1185">Reference proteome</keyword>
<dbReference type="AlphaFoldDB" id="A0AA37T5I9"/>
<organism evidence="1 2">
    <name type="scientific">Marinibactrum halimedae</name>
    <dbReference type="NCBI Taxonomy" id="1444977"/>
    <lineage>
        <taxon>Bacteria</taxon>
        <taxon>Pseudomonadati</taxon>
        <taxon>Pseudomonadota</taxon>
        <taxon>Gammaproteobacteria</taxon>
        <taxon>Cellvibrionales</taxon>
        <taxon>Cellvibrionaceae</taxon>
        <taxon>Marinibactrum</taxon>
    </lineage>
</organism>
<proteinExistence type="predicted"/>
<dbReference type="GO" id="GO:0016301">
    <property type="term" value="F:kinase activity"/>
    <property type="evidence" value="ECO:0007669"/>
    <property type="project" value="UniProtKB-KW"/>
</dbReference>
<evidence type="ECO:0000313" key="2">
    <source>
        <dbReference type="Proteomes" id="UP001156870"/>
    </source>
</evidence>
<comment type="caution">
    <text evidence="1">The sequence shown here is derived from an EMBL/GenBank/DDBJ whole genome shotgun (WGS) entry which is preliminary data.</text>
</comment>